<dbReference type="PANTHER" id="PTHR42930:SF3">
    <property type="entry name" value="PHOSPHATE-SPECIFIC TRANSPORT SYSTEM ACCESSORY PROTEIN PHOU"/>
    <property type="match status" value="1"/>
</dbReference>
<comment type="similarity">
    <text evidence="2 7">Belongs to the PhoU family.</text>
</comment>
<evidence type="ECO:0000313" key="9">
    <source>
        <dbReference type="EMBL" id="AFZ50629.1"/>
    </source>
</evidence>
<dbReference type="SUPFAM" id="SSF109755">
    <property type="entry name" value="PhoU-like"/>
    <property type="match status" value="1"/>
</dbReference>
<evidence type="ECO:0000256" key="5">
    <source>
        <dbReference type="ARBA" id="ARBA00022490"/>
    </source>
</evidence>
<keyword evidence="10" id="KW-1185">Reference proteome</keyword>
<dbReference type="InterPro" id="IPR038078">
    <property type="entry name" value="PhoU-like_sf"/>
</dbReference>
<evidence type="ECO:0000256" key="1">
    <source>
        <dbReference type="ARBA" id="ARBA00004496"/>
    </source>
</evidence>
<dbReference type="OrthoDB" id="9814256at2"/>
<comment type="subcellular location">
    <subcellularLocation>
        <location evidence="1 7">Cytoplasm</location>
    </subcellularLocation>
</comment>
<evidence type="ECO:0000256" key="6">
    <source>
        <dbReference type="ARBA" id="ARBA00022592"/>
    </source>
</evidence>
<protein>
    <recommendedName>
        <fullName evidence="7">Phosphate-specific transport system accessory protein PhoU</fullName>
    </recommendedName>
</protein>
<comment type="function">
    <text evidence="7">Plays a role in the regulation of phosphate uptake.</text>
</comment>
<dbReference type="GO" id="GO:0045936">
    <property type="term" value="P:negative regulation of phosphate metabolic process"/>
    <property type="evidence" value="ECO:0007669"/>
    <property type="project" value="InterPro"/>
</dbReference>
<sequence>MNYWSSPHYNSRNSYFDRSLKRVEQDVLRMGALVEQSFRLSHSALFRQNLEAAKQINDLDEQIDQYYRQIELDCAKLMTLQAPVATDLRVISAFMQLVRDLERIGDYAEDLAEFAIKLFPYPPHPCLPEVAAMSHQTQMMLAASLVALADLDATAGKRVKEMDDIVDDAYDRIYNILAKKSDVQGVVEPILLLGLSIRHLERMADHATNIGQRVAYIVTGDRS</sequence>
<dbReference type="Pfam" id="PF01895">
    <property type="entry name" value="PhoU"/>
    <property type="match status" value="2"/>
</dbReference>
<dbReference type="GO" id="GO:0005737">
    <property type="term" value="C:cytoplasm"/>
    <property type="evidence" value="ECO:0007669"/>
    <property type="project" value="UniProtKB-SubCell"/>
</dbReference>
<gene>
    <name evidence="9" type="ORF">Dacsa_1982</name>
</gene>
<dbReference type="GO" id="GO:0030643">
    <property type="term" value="P:intracellular phosphate ion homeostasis"/>
    <property type="evidence" value="ECO:0007669"/>
    <property type="project" value="InterPro"/>
</dbReference>
<keyword evidence="5 7" id="KW-0963">Cytoplasm</keyword>
<evidence type="ECO:0000313" key="10">
    <source>
        <dbReference type="Proteomes" id="UP000010482"/>
    </source>
</evidence>
<dbReference type="PIRSF" id="PIRSF003107">
    <property type="entry name" value="PhoU"/>
    <property type="match status" value="1"/>
</dbReference>
<evidence type="ECO:0000259" key="8">
    <source>
        <dbReference type="Pfam" id="PF01895"/>
    </source>
</evidence>
<evidence type="ECO:0000256" key="2">
    <source>
        <dbReference type="ARBA" id="ARBA00008107"/>
    </source>
</evidence>
<evidence type="ECO:0000256" key="7">
    <source>
        <dbReference type="PIRNR" id="PIRNR003107"/>
    </source>
</evidence>
<comment type="subunit">
    <text evidence="3 7">Homodimer.</text>
</comment>
<feature type="domain" description="PhoU" evidence="8">
    <location>
        <begin position="132"/>
        <end position="214"/>
    </location>
</feature>
<dbReference type="GO" id="GO:0006817">
    <property type="term" value="P:phosphate ion transport"/>
    <property type="evidence" value="ECO:0007669"/>
    <property type="project" value="UniProtKB-KW"/>
</dbReference>
<reference evidence="9" key="1">
    <citation type="submission" date="2012-04" db="EMBL/GenBank/DDBJ databases">
        <title>Finished genome of Dactylococcopsis salina PCC 8305.</title>
        <authorList>
            <consortium name="US DOE Joint Genome Institute"/>
            <person name="Gugger M."/>
            <person name="Coursin T."/>
            <person name="Rippka R."/>
            <person name="Tandeau De Marsac N."/>
            <person name="Huntemann M."/>
            <person name="Wei C.-L."/>
            <person name="Han J."/>
            <person name="Detter J.C."/>
            <person name="Han C."/>
            <person name="Tapia R."/>
            <person name="Daligault H."/>
            <person name="Chen A."/>
            <person name="Krypides N."/>
            <person name="Mavromatis K."/>
            <person name="Markowitz V."/>
            <person name="Szeto E."/>
            <person name="Ivanova N."/>
            <person name="Ovchinnikova G."/>
            <person name="Pagani I."/>
            <person name="Pati A."/>
            <person name="Goodwin L."/>
            <person name="Peters L."/>
            <person name="Pitluck S."/>
            <person name="Woyke T."/>
            <person name="Kerfeld C."/>
        </authorList>
    </citation>
    <scope>NUCLEOTIDE SEQUENCE [LARGE SCALE GENOMIC DNA]</scope>
    <source>
        <strain evidence="9">PCC 8305</strain>
    </source>
</reference>
<dbReference type="InterPro" id="IPR028366">
    <property type="entry name" value="PhoU"/>
</dbReference>
<organism evidence="9 10">
    <name type="scientific">Dactylococcopsis salina (strain PCC 8305)</name>
    <name type="common">Myxobactron salinum</name>
    <dbReference type="NCBI Taxonomy" id="13035"/>
    <lineage>
        <taxon>Bacteria</taxon>
        <taxon>Bacillati</taxon>
        <taxon>Cyanobacteriota</taxon>
        <taxon>Cyanophyceae</taxon>
        <taxon>Nodosilineales</taxon>
        <taxon>Cymatolegaceae</taxon>
        <taxon>Dactylococcopsis</taxon>
    </lineage>
</organism>
<feature type="domain" description="PhoU" evidence="8">
    <location>
        <begin position="27"/>
        <end position="114"/>
    </location>
</feature>
<proteinExistence type="inferred from homology"/>
<dbReference type="Proteomes" id="UP000010482">
    <property type="component" value="Chromosome"/>
</dbReference>
<dbReference type="Gene3D" id="1.20.58.220">
    <property type="entry name" value="Phosphate transport system protein phou homolog 2, domain 2"/>
    <property type="match status" value="1"/>
</dbReference>
<dbReference type="FunFam" id="1.20.58.220:FF:000004">
    <property type="entry name" value="Phosphate-specific transport system accessory protein PhoU"/>
    <property type="match status" value="1"/>
</dbReference>
<dbReference type="eggNOG" id="COG0704">
    <property type="taxonomic scope" value="Bacteria"/>
</dbReference>
<dbReference type="PATRIC" id="fig|13035.3.peg.2254"/>
<dbReference type="HOGENOM" id="CLU_078518_3_0_3"/>
<dbReference type="KEGG" id="dsl:Dacsa_1982"/>
<dbReference type="NCBIfam" id="TIGR02135">
    <property type="entry name" value="phoU_full"/>
    <property type="match status" value="1"/>
</dbReference>
<dbReference type="AlphaFoldDB" id="K9YUQ3"/>
<dbReference type="PANTHER" id="PTHR42930">
    <property type="entry name" value="PHOSPHATE-SPECIFIC TRANSPORT SYSTEM ACCESSORY PROTEIN PHOU"/>
    <property type="match status" value="1"/>
</dbReference>
<dbReference type="InterPro" id="IPR026022">
    <property type="entry name" value="PhoU_dom"/>
</dbReference>
<dbReference type="STRING" id="13035.Dacsa_1982"/>
<dbReference type="EMBL" id="CP003944">
    <property type="protein sequence ID" value="AFZ50629.1"/>
    <property type="molecule type" value="Genomic_DNA"/>
</dbReference>
<evidence type="ECO:0000256" key="4">
    <source>
        <dbReference type="ARBA" id="ARBA00022448"/>
    </source>
</evidence>
<name>K9YUQ3_DACS8</name>
<keyword evidence="4 7" id="KW-0813">Transport</keyword>
<keyword evidence="6 7" id="KW-0592">Phosphate transport</keyword>
<accession>K9YUQ3</accession>
<evidence type="ECO:0000256" key="3">
    <source>
        <dbReference type="ARBA" id="ARBA00011738"/>
    </source>
</evidence>